<keyword evidence="1" id="KW-0677">Repeat</keyword>
<evidence type="ECO:0000259" key="2">
    <source>
        <dbReference type="Pfam" id="PF03107"/>
    </source>
</evidence>
<reference evidence="4" key="1">
    <citation type="submission" date="2020-01" db="EMBL/GenBank/DDBJ databases">
        <authorList>
            <person name="Mishra B."/>
        </authorList>
    </citation>
    <scope>NUCLEOTIDE SEQUENCE [LARGE SCALE GENOMIC DNA]</scope>
</reference>
<evidence type="ECO:0000313" key="4">
    <source>
        <dbReference type="EMBL" id="CAA7046577.1"/>
    </source>
</evidence>
<keyword evidence="5" id="KW-1185">Reference proteome</keyword>
<dbReference type="PANTHER" id="PTHR32410:SF154">
    <property type="entry name" value="CHP-RICH ZINC FINGER PROTEIN-LIKE-RELATED"/>
    <property type="match status" value="1"/>
</dbReference>
<dbReference type="OrthoDB" id="987089at2759"/>
<dbReference type="InterPro" id="IPR046349">
    <property type="entry name" value="C1-like_sf"/>
</dbReference>
<evidence type="ECO:0000259" key="3">
    <source>
        <dbReference type="Pfam" id="PF22926"/>
    </source>
</evidence>
<gene>
    <name evidence="4" type="ORF">MERR_LOCUS33812</name>
</gene>
<organism evidence="4 5">
    <name type="scientific">Microthlaspi erraticum</name>
    <dbReference type="NCBI Taxonomy" id="1685480"/>
    <lineage>
        <taxon>Eukaryota</taxon>
        <taxon>Viridiplantae</taxon>
        <taxon>Streptophyta</taxon>
        <taxon>Embryophyta</taxon>
        <taxon>Tracheophyta</taxon>
        <taxon>Spermatophyta</taxon>
        <taxon>Magnoliopsida</taxon>
        <taxon>eudicotyledons</taxon>
        <taxon>Gunneridae</taxon>
        <taxon>Pentapetalae</taxon>
        <taxon>rosids</taxon>
        <taxon>malvids</taxon>
        <taxon>Brassicales</taxon>
        <taxon>Brassicaceae</taxon>
        <taxon>Coluteocarpeae</taxon>
        <taxon>Microthlaspi</taxon>
    </lineage>
</organism>
<proteinExistence type="predicted"/>
<dbReference type="InterPro" id="IPR004146">
    <property type="entry name" value="DC1"/>
</dbReference>
<feature type="domain" description="DC1" evidence="2">
    <location>
        <begin position="86"/>
        <end position="133"/>
    </location>
</feature>
<name>A0A6D2JXL5_9BRAS</name>
<dbReference type="InterPro" id="IPR053192">
    <property type="entry name" value="Vacuole_Formation_Reg"/>
</dbReference>
<dbReference type="Pfam" id="PF22926">
    <property type="entry name" value="C1-like_CT"/>
    <property type="match status" value="1"/>
</dbReference>
<protein>
    <submittedName>
        <fullName evidence="4">Uncharacterized protein</fullName>
    </submittedName>
</protein>
<sequence length="216" mass="24519">MCKGFVYEANHSTRFDLYCSSITEPFTHGCHPHPLLYIKVDHDEIIKTCQGCGICAKEMVLGCTKCKFYVDFRCATLPLTVRLGRYDDHPLTLCYGEKASGKYWCDICEGETDPETWFYTCMDCGVTLHVLCVFGDLRYAKAGEQIDDGIVLASNSRSSRPVCNNCHCHCPGPLTLKNCNQNVYFCSLYCVVSSKYSWRWNMTHLSVPPWLNQPST</sequence>
<evidence type="ECO:0000256" key="1">
    <source>
        <dbReference type="ARBA" id="ARBA00022737"/>
    </source>
</evidence>
<feature type="domain" description="DC1-like C-terminal" evidence="3">
    <location>
        <begin position="153"/>
        <end position="191"/>
    </location>
</feature>
<dbReference type="InterPro" id="IPR054483">
    <property type="entry name" value="DC1-like_CT"/>
</dbReference>
<dbReference type="PANTHER" id="PTHR32410">
    <property type="entry name" value="CYSTEINE/HISTIDINE-RICH C1 DOMAIN FAMILY PROTEIN"/>
    <property type="match status" value="1"/>
</dbReference>
<dbReference type="Proteomes" id="UP000467841">
    <property type="component" value="Unassembled WGS sequence"/>
</dbReference>
<evidence type="ECO:0000313" key="5">
    <source>
        <dbReference type="Proteomes" id="UP000467841"/>
    </source>
</evidence>
<accession>A0A6D2JXL5</accession>
<dbReference type="SUPFAM" id="SSF57889">
    <property type="entry name" value="Cysteine-rich domain"/>
    <property type="match status" value="1"/>
</dbReference>
<dbReference type="Pfam" id="PF03107">
    <property type="entry name" value="C1_2"/>
    <property type="match status" value="1"/>
</dbReference>
<dbReference type="AlphaFoldDB" id="A0A6D2JXL5"/>
<comment type="caution">
    <text evidence="4">The sequence shown here is derived from an EMBL/GenBank/DDBJ whole genome shotgun (WGS) entry which is preliminary data.</text>
</comment>
<dbReference type="EMBL" id="CACVBM020001351">
    <property type="protein sequence ID" value="CAA7046577.1"/>
    <property type="molecule type" value="Genomic_DNA"/>
</dbReference>